<evidence type="ECO:0000259" key="1">
    <source>
        <dbReference type="Pfam" id="PF13360"/>
    </source>
</evidence>
<dbReference type="InterPro" id="IPR018391">
    <property type="entry name" value="PQQ_b-propeller_rpt"/>
</dbReference>
<dbReference type="EMBL" id="JABCRE010000002">
    <property type="protein sequence ID" value="NMW31002.1"/>
    <property type="molecule type" value="Genomic_DNA"/>
</dbReference>
<evidence type="ECO:0000313" key="3">
    <source>
        <dbReference type="Proteomes" id="UP000561181"/>
    </source>
</evidence>
<dbReference type="RefSeq" id="WP_170010126.1">
    <property type="nucleotide sequence ID" value="NZ_JABCRE010000002.1"/>
</dbReference>
<dbReference type="Gene3D" id="2.130.10.10">
    <property type="entry name" value="YVTN repeat-like/Quinoprotein amine dehydrogenase"/>
    <property type="match status" value="1"/>
</dbReference>
<dbReference type="InterPro" id="IPR015943">
    <property type="entry name" value="WD40/YVTN_repeat-like_dom_sf"/>
</dbReference>
<comment type="caution">
    <text evidence="2">The sequence shown here is derived from an EMBL/GenBank/DDBJ whole genome shotgun (WGS) entry which is preliminary data.</text>
</comment>
<evidence type="ECO:0000313" key="2">
    <source>
        <dbReference type="EMBL" id="NMW31002.1"/>
    </source>
</evidence>
<name>A0A848QES4_9SPHN</name>
<sequence length="450" mass="46254">MIGIHFASFGRAAAGLALIGSLAACSGGLFGGGGDEKTTPTVGNRVPVLSRIVNGAAADPALAGLSVVLPPPTVNSEWAQAGGNAGKSNGHVALAENPKIAWTANIAGSTNRRRLASSPVVGGGKLFAVDTGGVVHAFDAQSGAKSWTYRMTVGDGLESSAFGGGASYNGGRIYATNGVGEVVALDASTGTEIWKAKPAGPLRGAPTVAFNAAFVMTQDNQIVALSTTDGSNLWSESGSSTQAGVFGVAAPSAGQGTIIAGYSSGELAAYRYENGRTLWSDALARTSISTEVGALTDIDADPIIDQGRVYALGQGGRMAAYELVTGQRIWEITVAGISTPAIAGEWIFALTDDARMLAIARATGKIRWITQMERFKDAKDKEGPIFWTGPVLAGNSLWAASTEGELHRISIGEGSSSLFMDMKEPISLAPIAANQTLYILDDSGRITALR</sequence>
<reference evidence="2 3" key="1">
    <citation type="submission" date="2020-04" db="EMBL/GenBank/DDBJ databases">
        <authorList>
            <person name="Liu A."/>
        </authorList>
    </citation>
    <scope>NUCLEOTIDE SEQUENCE [LARGE SCALE GENOMIC DNA]</scope>
    <source>
        <strain evidence="2 3">RZ02</strain>
    </source>
</reference>
<dbReference type="AlphaFoldDB" id="A0A848QES4"/>
<organism evidence="2 3">
    <name type="scientific">Pontixanthobacter rizhaonensis</name>
    <dbReference type="NCBI Taxonomy" id="2730337"/>
    <lineage>
        <taxon>Bacteria</taxon>
        <taxon>Pseudomonadati</taxon>
        <taxon>Pseudomonadota</taxon>
        <taxon>Alphaproteobacteria</taxon>
        <taxon>Sphingomonadales</taxon>
        <taxon>Erythrobacteraceae</taxon>
        <taxon>Pontixanthobacter</taxon>
    </lineage>
</organism>
<accession>A0A848QES4</accession>
<dbReference type="SMART" id="SM00564">
    <property type="entry name" value="PQQ"/>
    <property type="match status" value="6"/>
</dbReference>
<proteinExistence type="predicted"/>
<dbReference type="InterPro" id="IPR002372">
    <property type="entry name" value="PQQ_rpt_dom"/>
</dbReference>
<dbReference type="PANTHER" id="PTHR34512:SF30">
    <property type="entry name" value="OUTER MEMBRANE PROTEIN ASSEMBLY FACTOR BAMB"/>
    <property type="match status" value="1"/>
</dbReference>
<protein>
    <submittedName>
        <fullName evidence="2">PQQ-binding-like beta-propeller repeat protein</fullName>
    </submittedName>
</protein>
<dbReference type="InterPro" id="IPR011047">
    <property type="entry name" value="Quinoprotein_ADH-like_sf"/>
</dbReference>
<dbReference type="PANTHER" id="PTHR34512">
    <property type="entry name" value="CELL SURFACE PROTEIN"/>
    <property type="match status" value="1"/>
</dbReference>
<keyword evidence="3" id="KW-1185">Reference proteome</keyword>
<gene>
    <name evidence="2" type="ORF">HKD42_02870</name>
</gene>
<dbReference type="Proteomes" id="UP000561181">
    <property type="component" value="Unassembled WGS sequence"/>
</dbReference>
<feature type="domain" description="Pyrrolo-quinoline quinone repeat" evidence="1">
    <location>
        <begin position="133"/>
        <end position="370"/>
    </location>
</feature>
<dbReference type="SUPFAM" id="SSF50998">
    <property type="entry name" value="Quinoprotein alcohol dehydrogenase-like"/>
    <property type="match status" value="1"/>
</dbReference>
<dbReference type="Pfam" id="PF13360">
    <property type="entry name" value="PQQ_2"/>
    <property type="match status" value="1"/>
</dbReference>